<organism evidence="2 3">
    <name type="scientific">Flavobacterium aquaticum</name>
    <dbReference type="NCBI Taxonomy" id="1236486"/>
    <lineage>
        <taxon>Bacteria</taxon>
        <taxon>Pseudomonadati</taxon>
        <taxon>Bacteroidota</taxon>
        <taxon>Flavobacteriia</taxon>
        <taxon>Flavobacteriales</taxon>
        <taxon>Flavobacteriaceae</taxon>
        <taxon>Flavobacterium</taxon>
    </lineage>
</organism>
<dbReference type="RefSeq" id="WP_111566447.1">
    <property type="nucleotide sequence ID" value="NZ_QLMI01000003.1"/>
</dbReference>
<dbReference type="EMBL" id="QLMI01000003">
    <property type="protein sequence ID" value="RAK23606.1"/>
    <property type="molecule type" value="Genomic_DNA"/>
</dbReference>
<keyword evidence="1" id="KW-0732">Signal</keyword>
<comment type="caution">
    <text evidence="2">The sequence shown here is derived from an EMBL/GenBank/DDBJ whole genome shotgun (WGS) entry which is preliminary data.</text>
</comment>
<protein>
    <submittedName>
        <fullName evidence="2">Uncharacterized protein DUF1573</fullName>
    </submittedName>
</protein>
<keyword evidence="3" id="KW-1185">Reference proteome</keyword>
<evidence type="ECO:0000313" key="2">
    <source>
        <dbReference type="EMBL" id="RAK23606.1"/>
    </source>
</evidence>
<accession>A0A327YTB6</accession>
<feature type="signal peptide" evidence="1">
    <location>
        <begin position="1"/>
        <end position="21"/>
    </location>
</feature>
<dbReference type="AlphaFoldDB" id="A0A327YTB6"/>
<dbReference type="Pfam" id="PF07610">
    <property type="entry name" value="DUF1573"/>
    <property type="match status" value="1"/>
</dbReference>
<dbReference type="Proteomes" id="UP000249620">
    <property type="component" value="Unassembled WGS sequence"/>
</dbReference>
<dbReference type="PANTHER" id="PTHR37833:SF1">
    <property type="entry name" value="SIGNAL PEPTIDE PROTEIN"/>
    <property type="match status" value="1"/>
</dbReference>
<gene>
    <name evidence="2" type="ORF">B0I03_10371</name>
</gene>
<dbReference type="OrthoDB" id="826619at2"/>
<evidence type="ECO:0000313" key="3">
    <source>
        <dbReference type="Proteomes" id="UP000249620"/>
    </source>
</evidence>
<dbReference type="PANTHER" id="PTHR37833">
    <property type="entry name" value="LIPOPROTEIN-RELATED"/>
    <property type="match status" value="1"/>
</dbReference>
<feature type="chain" id="PRO_5016264850" evidence="1">
    <location>
        <begin position="22"/>
        <end position="161"/>
    </location>
</feature>
<name>A0A327YTB6_9FLAO</name>
<dbReference type="Gene3D" id="2.60.40.10">
    <property type="entry name" value="Immunoglobulins"/>
    <property type="match status" value="1"/>
</dbReference>
<dbReference type="InterPro" id="IPR013783">
    <property type="entry name" value="Ig-like_fold"/>
</dbReference>
<proteinExistence type="predicted"/>
<dbReference type="InterPro" id="IPR011467">
    <property type="entry name" value="DUF1573"/>
</dbReference>
<reference evidence="2 3" key="1">
    <citation type="submission" date="2018-06" db="EMBL/GenBank/DDBJ databases">
        <title>Genomic Encyclopedia of Type Strains, Phase III (KMG-III): the genomes of soil and plant-associated and newly described type strains.</title>
        <authorList>
            <person name="Whitman W."/>
        </authorList>
    </citation>
    <scope>NUCLEOTIDE SEQUENCE [LARGE SCALE GENOMIC DNA]</scope>
    <source>
        <strain evidence="2 3">CGMCC 1.12398</strain>
    </source>
</reference>
<evidence type="ECO:0000256" key="1">
    <source>
        <dbReference type="SAM" id="SignalP"/>
    </source>
</evidence>
<sequence>MKSIKLSIVALFIASASFAQTKEVKVETAKAIQATPAEVKAPATPKQSSIKWDQEMHDFGDIEKGKPVTYEFSFTNTTKETILITNVRPACGCTAANYTKTPIKPGEKGMVAATFNAASGGMFQKSVTITTTENGAEAVKTLSFKGKVLEPATDKKEEIKS</sequence>